<dbReference type="EC" id="2.7.7.89" evidence="7"/>
<dbReference type="GO" id="GO:0000820">
    <property type="term" value="P:regulation of glutamine family amino acid metabolic process"/>
    <property type="evidence" value="ECO:0007669"/>
    <property type="project" value="UniProtKB-UniRule"/>
</dbReference>
<dbReference type="GO" id="GO:0005829">
    <property type="term" value="C:cytosol"/>
    <property type="evidence" value="ECO:0007669"/>
    <property type="project" value="TreeGrafter"/>
</dbReference>
<keyword evidence="4 7" id="KW-0067">ATP-binding</keyword>
<dbReference type="SUPFAM" id="SSF81593">
    <property type="entry name" value="Nucleotidyltransferase substrate binding subunit/domain"/>
    <property type="match status" value="2"/>
</dbReference>
<keyword evidence="2 7" id="KW-0548">Nucleotidyltransferase</keyword>
<dbReference type="InterPro" id="IPR043519">
    <property type="entry name" value="NT_sf"/>
</dbReference>
<dbReference type="InterPro" id="IPR013546">
    <property type="entry name" value="PII_UdlTrfase/GS_AdlTrfase"/>
</dbReference>
<accession>A0A380TWG5</accession>
<feature type="region of interest" description="Adenylyl removase" evidence="7">
    <location>
        <begin position="1"/>
        <end position="467"/>
    </location>
</feature>
<sequence length="970" mass="112218">MLLPITQFDAELNQLADLLCEQFPEQFSTNFYQSHPNTAAILQSIAMSDFVAEVFKKQPHFLATCWQVLPQLQDCENYQVRLNHLLEQVENDEQLNQVLRQFRNREMAKLSICQTLNLGTVEEIFIHLSQLAESLIIGARDWLYKQACVEMGTPMDAEGNIQQLYILGMGKLGGFELNFSSDIDLIFTYPNNGETVGARRSIDNQKFFTRLGQRLINALDQFTPDGFVYRTDMRLRPFGDSGALALSFTAMETYYQEQGRDWERYAMIKGRILGADPTDPNVKHLRQLLRPFIYRRYIDFSVIQSLRDMKGKIEREVRRRGLVDNIKLGAGGIREIEFIVQVFQLIRGGREACLQQHELLKLLPEIERLQLLSPEQRQNLQNAYLFLRRVENVLQAINDKQTQLLPTSDLDRQRIVAAMSEYTQWYADQVAETVRYNMANWDDFYAILQMHHQKVRSIFDALIGDDNEKATTDQDNEWADFLENDFNHDDLVAVLNENGITDDSDEIDHILTQFRTSLAHRSIGTRGREVLGQLMPNLLTQVFAHQEYRILLPRMLNIIEKIVSRTTYLELLHENAHALKQLIELCVQSQMIAEQVARHPILLDELLDSQTLFNPPPFTQYTDELHQYLLRLPDDDEEQYINTLRQFKQTILLRVAAADIMNVLPVMKVSDHLTYLAEAIIGAVVNLAWQQVTARFGVPEHLSPNEKGFLVIGYGKLGGIELGYKSDLDLVCLYKHSDSWTVGGKKQIDSRQFYLRLVQKIISIFSMNTNAGVLYEVDMRLRPSGDAGLLCCSLNAFEEYQQKEAWTWEKQALVRSRAVYGSTELRQHYEQLRQRVLSTPRDIENLKTDVREMRQKMYEHLANHNDDKFNIKTDPGGITDIEFIAQYLVLANAPANPKLAYWSDNVRIFDIMAENNVISLNIAERLKDCYTSLRNRIHHLNLLGQPSIVPAEEFIEVRSFISKIWAEYLK</sequence>
<comment type="cofactor">
    <cofactor evidence="7">
        <name>Mg(2+)</name>
        <dbReference type="ChEBI" id="CHEBI:18420"/>
    </cofactor>
</comment>
<dbReference type="EC" id="2.7.7.42" evidence="7"/>
<dbReference type="OrthoDB" id="9759366at2"/>
<protein>
    <recommendedName>
        <fullName evidence="7">Bifunctional glutamine synthetase adenylyltransferase/adenylyl-removing enzyme</fullName>
    </recommendedName>
    <alternativeName>
        <fullName evidence="7">ATP:glutamine synthetase adenylyltransferase</fullName>
    </alternativeName>
    <alternativeName>
        <fullName evidence="7">ATase</fullName>
    </alternativeName>
    <domain>
        <recommendedName>
            <fullName evidence="7">Glutamine synthetase adenylyl-L-tyrosine phosphorylase</fullName>
            <ecNumber evidence="7">2.7.7.89</ecNumber>
        </recommendedName>
        <alternativeName>
            <fullName evidence="7">Adenylyl removase</fullName>
            <shortName evidence="7">AR</shortName>
            <shortName evidence="7">AT-N</shortName>
        </alternativeName>
    </domain>
    <domain>
        <recommendedName>
            <fullName evidence="7">Glutamine synthetase adenylyl transferase</fullName>
            <ecNumber evidence="7">2.7.7.42</ecNumber>
        </recommendedName>
        <alternativeName>
            <fullName evidence="7">Adenylyl transferase</fullName>
            <shortName evidence="7">AT</shortName>
            <shortName evidence="7">AT-C</shortName>
        </alternativeName>
    </domain>
</protein>
<evidence type="ECO:0000313" key="10">
    <source>
        <dbReference type="EMBL" id="SUT92990.1"/>
    </source>
</evidence>
<dbReference type="NCBIfam" id="NF008292">
    <property type="entry name" value="PRK11072.1"/>
    <property type="match status" value="1"/>
</dbReference>
<comment type="catalytic activity">
    <reaction evidence="7">
        <text>[glutamine synthetase]-O(4)-(5'-adenylyl)-L-tyrosine + phosphate = [glutamine synthetase]-L-tyrosine + ADP</text>
        <dbReference type="Rhea" id="RHEA:43716"/>
        <dbReference type="Rhea" id="RHEA-COMP:10660"/>
        <dbReference type="Rhea" id="RHEA-COMP:10661"/>
        <dbReference type="ChEBI" id="CHEBI:43474"/>
        <dbReference type="ChEBI" id="CHEBI:46858"/>
        <dbReference type="ChEBI" id="CHEBI:83624"/>
        <dbReference type="ChEBI" id="CHEBI:456216"/>
        <dbReference type="EC" id="2.7.7.89"/>
    </reaction>
</comment>
<dbReference type="Gene3D" id="1.20.120.330">
    <property type="entry name" value="Nucleotidyltransferases domain 2"/>
    <property type="match status" value="2"/>
</dbReference>
<organism evidence="10 11">
    <name type="scientific">[Actinobacillus] rossii</name>
    <dbReference type="NCBI Taxonomy" id="123820"/>
    <lineage>
        <taxon>Bacteria</taxon>
        <taxon>Pseudomonadati</taxon>
        <taxon>Pseudomonadota</taxon>
        <taxon>Gammaproteobacteria</taxon>
        <taxon>Pasteurellales</taxon>
        <taxon>Pasteurellaceae</taxon>
    </lineage>
</organism>
<dbReference type="CDD" id="cd05401">
    <property type="entry name" value="NT_GlnE_GlnD_like"/>
    <property type="match status" value="2"/>
</dbReference>
<reference evidence="10 11" key="1">
    <citation type="submission" date="2018-06" db="EMBL/GenBank/DDBJ databases">
        <authorList>
            <consortium name="Pathogen Informatics"/>
            <person name="Doyle S."/>
        </authorList>
    </citation>
    <scope>NUCLEOTIDE SEQUENCE [LARGE SCALE GENOMIC DNA]</scope>
    <source>
        <strain evidence="10 11">NCTC10801</strain>
    </source>
</reference>
<comment type="similarity">
    <text evidence="7">Belongs to the GlnE family.</text>
</comment>
<dbReference type="SUPFAM" id="SSF81301">
    <property type="entry name" value="Nucleotidyltransferase"/>
    <property type="match status" value="2"/>
</dbReference>
<dbReference type="FunFam" id="3.30.460.10:FF:000014">
    <property type="entry name" value="Bifunctional glutamine synthetase adenylyltransferase/adenylyl-removing enzyme"/>
    <property type="match status" value="1"/>
</dbReference>
<evidence type="ECO:0000259" key="8">
    <source>
        <dbReference type="Pfam" id="PF03710"/>
    </source>
</evidence>
<feature type="domain" description="Glutamate-ammonia ligase adenylyltransferase repeated" evidence="8">
    <location>
        <begin position="41"/>
        <end position="277"/>
    </location>
</feature>
<dbReference type="Proteomes" id="UP000254649">
    <property type="component" value="Unassembled WGS sequence"/>
</dbReference>
<keyword evidence="11" id="KW-1185">Reference proteome</keyword>
<dbReference type="InterPro" id="IPR005190">
    <property type="entry name" value="GlnE_rpt_dom"/>
</dbReference>
<dbReference type="Pfam" id="PF03710">
    <property type="entry name" value="GlnE"/>
    <property type="match status" value="2"/>
</dbReference>
<dbReference type="GO" id="GO:0005524">
    <property type="term" value="F:ATP binding"/>
    <property type="evidence" value="ECO:0007669"/>
    <property type="project" value="UniProtKB-UniRule"/>
</dbReference>
<dbReference type="Gene3D" id="1.10.4050.10">
    <property type="entry name" value="Glutamine synthase adenylyltransferase GlnE"/>
    <property type="match status" value="1"/>
</dbReference>
<keyword evidence="5 7" id="KW-0460">Magnesium</keyword>
<evidence type="ECO:0000256" key="3">
    <source>
        <dbReference type="ARBA" id="ARBA00022741"/>
    </source>
</evidence>
<gene>
    <name evidence="7 10" type="primary">glnE</name>
    <name evidence="10" type="ORF">NCTC10801_01852</name>
</gene>
<comment type="function">
    <text evidence="7">Involved in the regulation of glutamine synthetase GlnA, a key enzyme in the process to assimilate ammonia. When cellular nitrogen levels are high, the C-terminal adenylyl transferase (AT) inactivates GlnA by covalent transfer of an adenylyl group from ATP to specific tyrosine residue of GlnA, thus reducing its activity. Conversely, when nitrogen levels are low, the N-terminal adenylyl removase (AR) activates GlnA by removing the adenylyl group by phosphorolysis, increasing its activity. The regulatory region of GlnE binds the signal transduction protein PII (GlnB) which indicates the nitrogen status of the cell.</text>
</comment>
<feature type="domain" description="PII-uridylyltransferase/Glutamine-synthetase adenylyltransferase" evidence="9">
    <location>
        <begin position="307"/>
        <end position="462"/>
    </location>
</feature>
<evidence type="ECO:0000256" key="1">
    <source>
        <dbReference type="ARBA" id="ARBA00022679"/>
    </source>
</evidence>
<dbReference type="Pfam" id="PF08335">
    <property type="entry name" value="GlnD_UR_UTase"/>
    <property type="match status" value="2"/>
</dbReference>
<dbReference type="FunFam" id="1.20.120.330:FF:000005">
    <property type="entry name" value="Bifunctional glutamine synthetase adenylyltransferase/adenylyl-removing enzyme"/>
    <property type="match status" value="1"/>
</dbReference>
<dbReference type="EMBL" id="UFRQ01000003">
    <property type="protein sequence ID" value="SUT92990.1"/>
    <property type="molecule type" value="Genomic_DNA"/>
</dbReference>
<dbReference type="GO" id="GO:0047388">
    <property type="term" value="F:[glutamine synthetase]-adenylyl-L-tyrosine phosphorylase activity"/>
    <property type="evidence" value="ECO:0007669"/>
    <property type="project" value="UniProtKB-EC"/>
</dbReference>
<keyword evidence="1 7" id="KW-0808">Transferase</keyword>
<evidence type="ECO:0000256" key="7">
    <source>
        <dbReference type="HAMAP-Rule" id="MF_00802"/>
    </source>
</evidence>
<keyword evidence="3 7" id="KW-0547">Nucleotide-binding</keyword>
<comment type="catalytic activity">
    <reaction evidence="7">
        <text>[glutamine synthetase]-L-tyrosine + ATP = [glutamine synthetase]-O(4)-(5'-adenylyl)-L-tyrosine + diphosphate</text>
        <dbReference type="Rhea" id="RHEA:18589"/>
        <dbReference type="Rhea" id="RHEA-COMP:10660"/>
        <dbReference type="Rhea" id="RHEA-COMP:10661"/>
        <dbReference type="ChEBI" id="CHEBI:30616"/>
        <dbReference type="ChEBI" id="CHEBI:33019"/>
        <dbReference type="ChEBI" id="CHEBI:46858"/>
        <dbReference type="ChEBI" id="CHEBI:83624"/>
        <dbReference type="EC" id="2.7.7.42"/>
    </reaction>
</comment>
<dbReference type="AlphaFoldDB" id="A0A380TWG5"/>
<dbReference type="PANTHER" id="PTHR30621">
    <property type="entry name" value="GLUTAMINE SYNTHETASE ADENYLYLTRANSFERASE"/>
    <property type="match status" value="1"/>
</dbReference>
<feature type="domain" description="Glutamate-ammonia ligase adenylyltransferase repeated" evidence="8">
    <location>
        <begin position="579"/>
        <end position="830"/>
    </location>
</feature>
<evidence type="ECO:0000313" key="11">
    <source>
        <dbReference type="Proteomes" id="UP000254649"/>
    </source>
</evidence>
<dbReference type="Gene3D" id="3.30.460.10">
    <property type="entry name" value="Beta Polymerase, domain 2"/>
    <property type="match status" value="2"/>
</dbReference>
<evidence type="ECO:0000256" key="2">
    <source>
        <dbReference type="ARBA" id="ARBA00022695"/>
    </source>
</evidence>
<dbReference type="InterPro" id="IPR023057">
    <property type="entry name" value="GlnE"/>
</dbReference>
<dbReference type="GO" id="GO:0000287">
    <property type="term" value="F:magnesium ion binding"/>
    <property type="evidence" value="ECO:0007669"/>
    <property type="project" value="UniProtKB-UniRule"/>
</dbReference>
<evidence type="ECO:0000259" key="9">
    <source>
        <dbReference type="Pfam" id="PF08335"/>
    </source>
</evidence>
<evidence type="ECO:0000256" key="4">
    <source>
        <dbReference type="ARBA" id="ARBA00022840"/>
    </source>
</evidence>
<dbReference type="HAMAP" id="MF_00802">
    <property type="entry name" value="GlnE"/>
    <property type="match status" value="1"/>
</dbReference>
<feature type="region of interest" description="Adenylyl transferase" evidence="7">
    <location>
        <begin position="475"/>
        <end position="970"/>
    </location>
</feature>
<evidence type="ECO:0000256" key="6">
    <source>
        <dbReference type="ARBA" id="ARBA00023268"/>
    </source>
</evidence>
<feature type="domain" description="PII-uridylyltransferase/Glutamine-synthetase adenylyltransferase" evidence="9">
    <location>
        <begin position="851"/>
        <end position="943"/>
    </location>
</feature>
<dbReference type="PANTHER" id="PTHR30621:SF0">
    <property type="entry name" value="BIFUNCTIONAL GLUTAMINE SYNTHETASE ADENYLYLTRANSFERASE_ADENYLYL-REMOVING ENZYME"/>
    <property type="match status" value="1"/>
</dbReference>
<proteinExistence type="inferred from homology"/>
<name>A0A380TWG5_9PAST</name>
<evidence type="ECO:0000256" key="5">
    <source>
        <dbReference type="ARBA" id="ARBA00022842"/>
    </source>
</evidence>
<dbReference type="Gene3D" id="1.20.120.1510">
    <property type="match status" value="1"/>
</dbReference>
<dbReference type="FunFam" id="3.30.460.10:FF:000009">
    <property type="entry name" value="Bifunctional glutamine synthetase adenylyltransferase/adenylyl-removing enzyme"/>
    <property type="match status" value="1"/>
</dbReference>
<keyword evidence="6 7" id="KW-0511">Multifunctional enzyme</keyword>
<dbReference type="GO" id="GO:0008882">
    <property type="term" value="F:[glutamate-ammonia-ligase] adenylyltransferase activity"/>
    <property type="evidence" value="ECO:0007669"/>
    <property type="project" value="UniProtKB-UniRule"/>
</dbReference>